<evidence type="ECO:0000256" key="1">
    <source>
        <dbReference type="SAM" id="MobiDB-lite"/>
    </source>
</evidence>
<feature type="transmembrane region" description="Helical" evidence="2">
    <location>
        <begin position="134"/>
        <end position="153"/>
    </location>
</feature>
<feature type="compositionally biased region" description="Polar residues" evidence="1">
    <location>
        <begin position="8"/>
        <end position="20"/>
    </location>
</feature>
<dbReference type="KEGG" id="mets:DK389_20480"/>
<evidence type="ECO:0000256" key="2">
    <source>
        <dbReference type="SAM" id="Phobius"/>
    </source>
</evidence>
<dbReference type="AlphaFoldDB" id="A0A2U8W8T7"/>
<proteinExistence type="predicted"/>
<organism evidence="3 4">
    <name type="scientific">Methylobacterium durans</name>
    <dbReference type="NCBI Taxonomy" id="2202825"/>
    <lineage>
        <taxon>Bacteria</taxon>
        <taxon>Pseudomonadati</taxon>
        <taxon>Pseudomonadota</taxon>
        <taxon>Alphaproteobacteria</taxon>
        <taxon>Hyphomicrobiales</taxon>
        <taxon>Methylobacteriaceae</taxon>
        <taxon>Methylobacterium</taxon>
    </lineage>
</organism>
<evidence type="ECO:0000313" key="3">
    <source>
        <dbReference type="EMBL" id="AWN42439.1"/>
    </source>
</evidence>
<name>A0A2U8W8T7_9HYPH</name>
<protein>
    <submittedName>
        <fullName evidence="3">CsbD family protein</fullName>
    </submittedName>
</protein>
<feature type="region of interest" description="Disordered" evidence="1">
    <location>
        <begin position="1"/>
        <end position="43"/>
    </location>
</feature>
<sequence>MFGGAETLSHTTTVRDQNTPSGSREAAGDAGRERRSVSGDSYMTMHSISGTTKEIAGDAETALGDAIGDRGAQIGGRLRSAEARGERLLAGAREAIGHAASEAADHSEDAYQRGIRSVRSGSATVAGEVRGRPLAALLVAGLAGYGLGLLLHARR</sequence>
<dbReference type="EMBL" id="CP029550">
    <property type="protein sequence ID" value="AWN42439.1"/>
    <property type="molecule type" value="Genomic_DNA"/>
</dbReference>
<keyword evidence="2" id="KW-0472">Membrane</keyword>
<feature type="compositionally biased region" description="Basic and acidic residues" evidence="1">
    <location>
        <begin position="26"/>
        <end position="37"/>
    </location>
</feature>
<reference evidence="4" key="1">
    <citation type="submission" date="2018-05" db="EMBL/GenBank/DDBJ databases">
        <title>Complete Genome Sequence of Methylobacterium sp. 17SD2-17.</title>
        <authorList>
            <person name="Srinivasan S."/>
        </authorList>
    </citation>
    <scope>NUCLEOTIDE SEQUENCE [LARGE SCALE GENOMIC DNA]</scope>
    <source>
        <strain evidence="4">17SD2-17</strain>
    </source>
</reference>
<gene>
    <name evidence="3" type="ORF">DK389_20480</name>
</gene>
<dbReference type="Proteomes" id="UP000245926">
    <property type="component" value="Chromosome"/>
</dbReference>
<accession>A0A2U8W8T7</accession>
<keyword evidence="2" id="KW-0812">Transmembrane</keyword>
<keyword evidence="2" id="KW-1133">Transmembrane helix</keyword>
<evidence type="ECO:0000313" key="4">
    <source>
        <dbReference type="Proteomes" id="UP000245926"/>
    </source>
</evidence>
<keyword evidence="4" id="KW-1185">Reference proteome</keyword>
<dbReference type="OrthoDB" id="7874071at2"/>